<dbReference type="OrthoDB" id="9801052at2"/>
<dbReference type="InterPro" id="IPR015424">
    <property type="entry name" value="PyrdxlP-dep_Trfase"/>
</dbReference>
<evidence type="ECO:0000256" key="8">
    <source>
        <dbReference type="ARBA" id="ARBA00022679"/>
    </source>
</evidence>
<proteinExistence type="inferred from homology"/>
<dbReference type="GO" id="GO:0034386">
    <property type="term" value="F:4-aminobutyrate:2-oxoglutarate transaminase activity"/>
    <property type="evidence" value="ECO:0007669"/>
    <property type="project" value="UniProtKB-EC"/>
</dbReference>
<sequence length="444" mass="47040">MTDFTIPQERKVITPIPGPKSQAMHARRLEAVSAGAGAALPVYIEKANGAILVDIDGNQLIDLGSGIGVTTIGHTNAGVVEAVATQVQNLTHTLFTATPYESYVEVCELLNKHTPGNFKKKSVLFNSGAEAVENAVKIARKATRKNGIVVFDHAYHGRTNLTFSMNFKNAPYGNGFGPTAASIQHVPMSYPYRDPQGMTGEEAARRAISYMEKRVGVEDLAAIFIEPIQGEGGFIVPAPGFLATISKWARENGVLMVADEVQSGVARTGKWFASEWEEGFEPDMFTIAKGIAGGMPISAVTGRAEVMDASHPGGLGGTFGGNPVSAAAALSVLKQIEDGGVLERATAIGELLTRRLNELKAKYPVIGDVRGRGAMIAIELVEPGTLNPSKAAVDALAKHMHSNGIFVLTAGTHYNVIRFLPPLAISDELLEDALSVLEQGLAAL</sequence>
<gene>
    <name evidence="17" type="ORF">A4Z71_04685</name>
</gene>
<dbReference type="PANTHER" id="PTHR11986:SF79">
    <property type="entry name" value="ACETYLORNITHINE AMINOTRANSFERASE, MITOCHONDRIAL"/>
    <property type="match status" value="1"/>
</dbReference>
<dbReference type="GO" id="GO:0030170">
    <property type="term" value="F:pyridoxal phosphate binding"/>
    <property type="evidence" value="ECO:0007669"/>
    <property type="project" value="InterPro"/>
</dbReference>
<keyword evidence="7" id="KW-0032">Aminotransferase</keyword>
<evidence type="ECO:0000256" key="12">
    <source>
        <dbReference type="ARBA" id="ARBA00030857"/>
    </source>
</evidence>
<evidence type="ECO:0000313" key="18">
    <source>
        <dbReference type="Proteomes" id="UP000243784"/>
    </source>
</evidence>
<organism evidence="17 18">
    <name type="scientific">Candidatus Rhodoluna planktonica</name>
    <dbReference type="NCBI Taxonomy" id="535712"/>
    <lineage>
        <taxon>Bacteria</taxon>
        <taxon>Bacillati</taxon>
        <taxon>Actinomycetota</taxon>
        <taxon>Actinomycetes</taxon>
        <taxon>Micrococcales</taxon>
        <taxon>Microbacteriaceae</taxon>
        <taxon>Luna cluster</taxon>
        <taxon>Luna-1 subcluster</taxon>
        <taxon>Rhodoluna</taxon>
    </lineage>
</organism>
<dbReference type="SUPFAM" id="SSF53383">
    <property type="entry name" value="PLP-dependent transferases"/>
    <property type="match status" value="1"/>
</dbReference>
<evidence type="ECO:0000256" key="6">
    <source>
        <dbReference type="ARBA" id="ARBA00012912"/>
    </source>
</evidence>
<dbReference type="PROSITE" id="PS00600">
    <property type="entry name" value="AA_TRANSFER_CLASS_3"/>
    <property type="match status" value="1"/>
</dbReference>
<comment type="similarity">
    <text evidence="4 16">Belongs to the class-III pyridoxal-phosphate-dependent aminotransferase family.</text>
</comment>
<evidence type="ECO:0000256" key="13">
    <source>
        <dbReference type="ARBA" id="ARBA00031787"/>
    </source>
</evidence>
<dbReference type="Gene3D" id="3.90.1150.10">
    <property type="entry name" value="Aspartate Aminotransferase, domain 1"/>
    <property type="match status" value="1"/>
</dbReference>
<evidence type="ECO:0000256" key="2">
    <source>
        <dbReference type="ARBA" id="ARBA00001933"/>
    </source>
</evidence>
<dbReference type="Proteomes" id="UP000243784">
    <property type="component" value="Chromosome"/>
</dbReference>
<dbReference type="EC" id="2.6.1.19" evidence="6"/>
<dbReference type="NCBIfam" id="NF004714">
    <property type="entry name" value="PRK06058.1"/>
    <property type="match status" value="1"/>
</dbReference>
<comment type="pathway">
    <text evidence="3">Amino-acid degradation; 4-aminobutanoate degradation.</text>
</comment>
<dbReference type="GO" id="GO:0009448">
    <property type="term" value="P:gamma-aminobutyric acid metabolic process"/>
    <property type="evidence" value="ECO:0007669"/>
    <property type="project" value="InterPro"/>
</dbReference>
<dbReference type="GO" id="GO:0047298">
    <property type="term" value="F:(S)-3-amino-2-methylpropionate transaminase activity"/>
    <property type="evidence" value="ECO:0007669"/>
    <property type="project" value="UniProtKB-EC"/>
</dbReference>
<dbReference type="AlphaFoldDB" id="A0A1D9DZN8"/>
<evidence type="ECO:0000256" key="11">
    <source>
        <dbReference type="ARBA" id="ARBA00030204"/>
    </source>
</evidence>
<dbReference type="Pfam" id="PF00202">
    <property type="entry name" value="Aminotran_3"/>
    <property type="match status" value="1"/>
</dbReference>
<reference evidence="17 18" key="1">
    <citation type="journal article" date="2016" name="Biochim. Biophys. Acta">
        <title>Photochemical characterization of actinorhodopsin and its functional existence in the natural host.</title>
        <authorList>
            <person name="Nakamura S."/>
            <person name="Kikukawa T."/>
            <person name="Tamogami J."/>
            <person name="Kamiya M."/>
            <person name="Aizawa T."/>
            <person name="Hahn M.W."/>
            <person name="Ihara K."/>
            <person name="Kamo N."/>
            <person name="Demura M."/>
        </authorList>
    </citation>
    <scope>NUCLEOTIDE SEQUENCE [LARGE SCALE GENOMIC DNA]</scope>
    <source>
        <strain evidence="17 18">MWH-Dar1</strain>
    </source>
</reference>
<dbReference type="STRING" id="535712.A4Z71_04685"/>
<keyword evidence="8" id="KW-0808">Transferase</keyword>
<dbReference type="FunFam" id="3.40.640.10:FF:000013">
    <property type="entry name" value="4-aminobutyrate aminotransferase"/>
    <property type="match status" value="1"/>
</dbReference>
<dbReference type="CDD" id="cd00610">
    <property type="entry name" value="OAT_like"/>
    <property type="match status" value="1"/>
</dbReference>
<protein>
    <recommendedName>
        <fullName evidence="12">(S)-3-amino-2-methylpropionate transaminase</fullName>
        <ecNumber evidence="6">2.6.1.19</ecNumber>
        <ecNumber evidence="5">2.6.1.22</ecNumber>
    </recommendedName>
    <alternativeName>
        <fullName evidence="13">GABA aminotransferase</fullName>
    </alternativeName>
    <alternativeName>
        <fullName evidence="11">Gamma-amino-N-butyrate transaminase</fullName>
    </alternativeName>
    <alternativeName>
        <fullName evidence="15">Glutamate:succinic semialdehyde transaminase</fullName>
    </alternativeName>
    <alternativeName>
        <fullName evidence="10">L-AIBAT</fullName>
    </alternativeName>
</protein>
<evidence type="ECO:0000256" key="10">
    <source>
        <dbReference type="ARBA" id="ARBA00029760"/>
    </source>
</evidence>
<evidence type="ECO:0000256" key="16">
    <source>
        <dbReference type="RuleBase" id="RU003560"/>
    </source>
</evidence>
<evidence type="ECO:0000256" key="9">
    <source>
        <dbReference type="ARBA" id="ARBA00022898"/>
    </source>
</evidence>
<evidence type="ECO:0000256" key="7">
    <source>
        <dbReference type="ARBA" id="ARBA00022576"/>
    </source>
</evidence>
<accession>A0A1D9DZN8</accession>
<dbReference type="RefSeq" id="WP_070954768.1">
    <property type="nucleotide sequence ID" value="NZ_CP015208.1"/>
</dbReference>
<dbReference type="InterPro" id="IPR015421">
    <property type="entry name" value="PyrdxlP-dep_Trfase_major"/>
</dbReference>
<evidence type="ECO:0000256" key="3">
    <source>
        <dbReference type="ARBA" id="ARBA00005176"/>
    </source>
</evidence>
<dbReference type="Gene3D" id="3.40.640.10">
    <property type="entry name" value="Type I PLP-dependent aspartate aminotransferase-like (Major domain)"/>
    <property type="match status" value="1"/>
</dbReference>
<dbReference type="InterPro" id="IPR004632">
    <property type="entry name" value="4NH2But_aminotransferase_bac"/>
</dbReference>
<dbReference type="EMBL" id="CP015208">
    <property type="protein sequence ID" value="AOY56261.1"/>
    <property type="molecule type" value="Genomic_DNA"/>
</dbReference>
<evidence type="ECO:0000256" key="1">
    <source>
        <dbReference type="ARBA" id="ARBA00001750"/>
    </source>
</evidence>
<name>A0A1D9DZN8_9MICO</name>
<dbReference type="InterPro" id="IPR005814">
    <property type="entry name" value="Aminotrans_3"/>
</dbReference>
<comment type="catalytic activity">
    <reaction evidence="1">
        <text>(S)-3-amino-2-methylpropanoate + 2-oxoglutarate = 2-methyl-3-oxopropanoate + L-glutamate</text>
        <dbReference type="Rhea" id="RHEA:13993"/>
        <dbReference type="ChEBI" id="CHEBI:16810"/>
        <dbReference type="ChEBI" id="CHEBI:29985"/>
        <dbReference type="ChEBI" id="CHEBI:57700"/>
        <dbReference type="ChEBI" id="CHEBI:58655"/>
        <dbReference type="EC" id="2.6.1.22"/>
    </reaction>
</comment>
<dbReference type="InterPro" id="IPR050103">
    <property type="entry name" value="Class-III_PLP-dep_AT"/>
</dbReference>
<dbReference type="PIRSF" id="PIRSF000521">
    <property type="entry name" value="Transaminase_4ab_Lys_Orn"/>
    <property type="match status" value="1"/>
</dbReference>
<evidence type="ECO:0000256" key="5">
    <source>
        <dbReference type="ARBA" id="ARBA00012876"/>
    </source>
</evidence>
<evidence type="ECO:0000313" key="17">
    <source>
        <dbReference type="EMBL" id="AOY56261.1"/>
    </source>
</evidence>
<keyword evidence="18" id="KW-1185">Reference proteome</keyword>
<dbReference type="GO" id="GO:0042802">
    <property type="term" value="F:identical protein binding"/>
    <property type="evidence" value="ECO:0007669"/>
    <property type="project" value="TreeGrafter"/>
</dbReference>
<dbReference type="EC" id="2.6.1.22" evidence="5"/>
<keyword evidence="9 16" id="KW-0663">Pyridoxal phosphate</keyword>
<evidence type="ECO:0000256" key="15">
    <source>
        <dbReference type="ARBA" id="ARBA00050054"/>
    </source>
</evidence>
<dbReference type="InterPro" id="IPR015422">
    <property type="entry name" value="PyrdxlP-dep_Trfase_small"/>
</dbReference>
<dbReference type="InterPro" id="IPR049704">
    <property type="entry name" value="Aminotrans_3_PPA_site"/>
</dbReference>
<comment type="cofactor">
    <cofactor evidence="2">
        <name>pyridoxal 5'-phosphate</name>
        <dbReference type="ChEBI" id="CHEBI:597326"/>
    </cofactor>
</comment>
<evidence type="ECO:0000256" key="14">
    <source>
        <dbReference type="ARBA" id="ARBA00048021"/>
    </source>
</evidence>
<dbReference type="NCBIfam" id="TIGR00700">
    <property type="entry name" value="GABAtrnsam"/>
    <property type="match status" value="1"/>
</dbReference>
<evidence type="ECO:0000256" key="4">
    <source>
        <dbReference type="ARBA" id="ARBA00008954"/>
    </source>
</evidence>
<comment type="catalytic activity">
    <reaction evidence="14">
        <text>4-aminobutanoate + 2-oxoglutarate = succinate semialdehyde + L-glutamate</text>
        <dbReference type="Rhea" id="RHEA:23352"/>
        <dbReference type="ChEBI" id="CHEBI:16810"/>
        <dbReference type="ChEBI" id="CHEBI:29985"/>
        <dbReference type="ChEBI" id="CHEBI:57706"/>
        <dbReference type="ChEBI" id="CHEBI:59888"/>
        <dbReference type="EC" id="2.6.1.19"/>
    </reaction>
</comment>
<dbReference type="PANTHER" id="PTHR11986">
    <property type="entry name" value="AMINOTRANSFERASE CLASS III"/>
    <property type="match status" value="1"/>
</dbReference>
<dbReference type="KEGG" id="rpla:A4Z71_04685"/>